<dbReference type="InterPro" id="IPR013780">
    <property type="entry name" value="Glyco_hydro_b"/>
</dbReference>
<keyword evidence="9" id="KW-1185">Reference proteome</keyword>
<dbReference type="InterPro" id="IPR051563">
    <property type="entry name" value="Glycosyl_Hydrolase_51"/>
</dbReference>
<dbReference type="STRING" id="652787.SAMN05216490_2130"/>
<accession>A0A1H1WBY4</accession>
<dbReference type="EC" id="3.2.1.55" evidence="3"/>
<feature type="domain" description="Alpha-L-arabinofuranosidase C-terminal" evidence="7">
    <location>
        <begin position="473"/>
        <end position="649"/>
    </location>
</feature>
<keyword evidence="6" id="KW-0325">Glycoprotein</keyword>
<evidence type="ECO:0000256" key="6">
    <source>
        <dbReference type="ARBA" id="ARBA00023180"/>
    </source>
</evidence>
<dbReference type="Gene3D" id="2.60.40.1180">
    <property type="entry name" value="Golgi alpha-mannosidase II"/>
    <property type="match status" value="1"/>
</dbReference>
<dbReference type="SUPFAM" id="SSF51445">
    <property type="entry name" value="(Trans)glycosidases"/>
    <property type="match status" value="1"/>
</dbReference>
<dbReference type="Pfam" id="PF06964">
    <property type="entry name" value="Alpha-L-AF_C"/>
    <property type="match status" value="1"/>
</dbReference>
<dbReference type="InterPro" id="IPR055235">
    <property type="entry name" value="ASD1_cat"/>
</dbReference>
<dbReference type="SMART" id="SM00813">
    <property type="entry name" value="Alpha-L-AF_C"/>
    <property type="match status" value="1"/>
</dbReference>
<organism evidence="8 9">
    <name type="scientific">Mucilaginibacter mallensis</name>
    <dbReference type="NCBI Taxonomy" id="652787"/>
    <lineage>
        <taxon>Bacteria</taxon>
        <taxon>Pseudomonadati</taxon>
        <taxon>Bacteroidota</taxon>
        <taxon>Sphingobacteriia</taxon>
        <taxon>Sphingobacteriales</taxon>
        <taxon>Sphingobacteriaceae</taxon>
        <taxon>Mucilaginibacter</taxon>
    </lineage>
</organism>
<evidence type="ECO:0000313" key="8">
    <source>
        <dbReference type="EMBL" id="SDS93659.1"/>
    </source>
</evidence>
<dbReference type="InterPro" id="IPR017853">
    <property type="entry name" value="GH"/>
</dbReference>
<dbReference type="RefSeq" id="WP_157682113.1">
    <property type="nucleotide sequence ID" value="NZ_LT629740.1"/>
</dbReference>
<evidence type="ECO:0000256" key="4">
    <source>
        <dbReference type="ARBA" id="ARBA00022729"/>
    </source>
</evidence>
<dbReference type="Pfam" id="PF22848">
    <property type="entry name" value="ASD1_dom"/>
    <property type="match status" value="1"/>
</dbReference>
<evidence type="ECO:0000256" key="2">
    <source>
        <dbReference type="ARBA" id="ARBA00007186"/>
    </source>
</evidence>
<reference evidence="8 9" key="1">
    <citation type="submission" date="2016-10" db="EMBL/GenBank/DDBJ databases">
        <authorList>
            <person name="de Groot N.N."/>
        </authorList>
    </citation>
    <scope>NUCLEOTIDE SEQUENCE [LARGE SCALE GENOMIC DNA]</scope>
    <source>
        <strain evidence="8 9">MP1X4</strain>
    </source>
</reference>
<keyword evidence="4" id="KW-0732">Signal</keyword>
<keyword evidence="5" id="KW-0378">Hydrolase</keyword>
<name>A0A1H1WBY4_MUCMA</name>
<dbReference type="InterPro" id="IPR010720">
    <property type="entry name" value="Alpha-L-AF_C"/>
</dbReference>
<gene>
    <name evidence="8" type="ORF">SAMN05216490_2130</name>
</gene>
<sequence>MKVIKYVFFIILFSYSYGYSQTNKITIQVNNAIKNISPLMTGACIEDVNHEIYGGIYSQMIFGESFQEIPMHIDAAVNPEFAGLSGWLSCKAPRDQHKDESEIRSWQPVKTGTATGSFSIDSIQPYIGKQSQNIRFIGGAGTIGIENRGLNRQGLSLSGKQPYEGTICAKTNNPVQVYISLQSEDGSVTYAETAVIITDAAWAKYNFTLTPTRSAVHARLAITLHQKGKVSLSYVFMQPGSWERFKDLPVRKDVVDGLLKENITVLRYGGSMTLANNYRWKNMIGAREKRPPYKGIWYPFSSNGWGIIDFLDLCDATGITGIPDFSTGETPQDMANFVDYVNGNNNTHWGRKRITDGHKQPYHLKYIELGNEQFNNQKLTDKFKLLADAIWSRDPSIQIIFCFSDNTREDVSGDLAYIKQTIDHCQKTGHQAWFDVHIFNDTEKQPDLKDFEFAETQLKSVAPDSSFRLCVFEENAANARMKRALAHANAINRLQRIKYDVPIVCAANGMQVDHQNDNDWDQGLLFFNPKYVWGQPSYYVSKMIAENYLPQVVESDFASKSDTLDITSCRSADGKTVTIQVVNSKSTAINTDVQLNYYDGTATKVTVTELKANSLEDWNTVDEPNKIVPVKSEISNSNNGCNYTFAPYSFTILRFEQ</sequence>
<dbReference type="Gene3D" id="3.20.20.80">
    <property type="entry name" value="Glycosidases"/>
    <property type="match status" value="1"/>
</dbReference>
<comment type="catalytic activity">
    <reaction evidence="1">
        <text>Hydrolysis of terminal non-reducing alpha-L-arabinofuranoside residues in alpha-L-arabinosides.</text>
        <dbReference type="EC" id="3.2.1.55"/>
    </reaction>
</comment>
<dbReference type="AlphaFoldDB" id="A0A1H1WBY4"/>
<dbReference type="Gene3D" id="2.60.120.260">
    <property type="entry name" value="Galactose-binding domain-like"/>
    <property type="match status" value="1"/>
</dbReference>
<dbReference type="GO" id="GO:0046373">
    <property type="term" value="P:L-arabinose metabolic process"/>
    <property type="evidence" value="ECO:0007669"/>
    <property type="project" value="InterPro"/>
</dbReference>
<protein>
    <recommendedName>
        <fullName evidence="3">non-reducing end alpha-L-arabinofuranosidase</fullName>
        <ecNumber evidence="3">3.2.1.55</ecNumber>
    </recommendedName>
</protein>
<evidence type="ECO:0000256" key="1">
    <source>
        <dbReference type="ARBA" id="ARBA00001462"/>
    </source>
</evidence>
<dbReference type="OrthoDB" id="9757939at2"/>
<dbReference type="PANTHER" id="PTHR31776">
    <property type="entry name" value="ALPHA-L-ARABINOFURANOSIDASE 1"/>
    <property type="match status" value="1"/>
</dbReference>
<dbReference type="EMBL" id="LT629740">
    <property type="protein sequence ID" value="SDS93659.1"/>
    <property type="molecule type" value="Genomic_DNA"/>
</dbReference>
<dbReference type="GO" id="GO:0046556">
    <property type="term" value="F:alpha-L-arabinofuranosidase activity"/>
    <property type="evidence" value="ECO:0007669"/>
    <property type="project" value="UniProtKB-EC"/>
</dbReference>
<evidence type="ECO:0000256" key="5">
    <source>
        <dbReference type="ARBA" id="ARBA00022801"/>
    </source>
</evidence>
<evidence type="ECO:0000313" key="9">
    <source>
        <dbReference type="Proteomes" id="UP000199679"/>
    </source>
</evidence>
<evidence type="ECO:0000256" key="3">
    <source>
        <dbReference type="ARBA" id="ARBA00012670"/>
    </source>
</evidence>
<evidence type="ECO:0000259" key="7">
    <source>
        <dbReference type="SMART" id="SM00813"/>
    </source>
</evidence>
<comment type="similarity">
    <text evidence="2">Belongs to the glycosyl hydrolase 51 family.</text>
</comment>
<dbReference type="Proteomes" id="UP000199679">
    <property type="component" value="Chromosome I"/>
</dbReference>
<proteinExistence type="inferred from homology"/>
<dbReference type="PANTHER" id="PTHR31776:SF0">
    <property type="entry name" value="ALPHA-L-ARABINOFURANOSIDASE 1"/>
    <property type="match status" value="1"/>
</dbReference>
<dbReference type="SUPFAM" id="SSF51011">
    <property type="entry name" value="Glycosyl hydrolase domain"/>
    <property type="match status" value="1"/>
</dbReference>